<evidence type="ECO:0000313" key="2">
    <source>
        <dbReference type="EMBL" id="WOJ98275.1"/>
    </source>
</evidence>
<feature type="signal peptide" evidence="1">
    <location>
        <begin position="1"/>
        <end position="25"/>
    </location>
</feature>
<dbReference type="Proteomes" id="UP001626549">
    <property type="component" value="Chromosome"/>
</dbReference>
<evidence type="ECO:0000256" key="1">
    <source>
        <dbReference type="SAM" id="SignalP"/>
    </source>
</evidence>
<reference evidence="2 3" key="1">
    <citation type="submission" date="2023-10" db="EMBL/GenBank/DDBJ databases">
        <title>Two novel species belonging to the OM43/NOR5 clade.</title>
        <authorList>
            <person name="Park M."/>
        </authorList>
    </citation>
    <scope>NUCLEOTIDE SEQUENCE [LARGE SCALE GENOMIC DNA]</scope>
    <source>
        <strain evidence="2 3">IMCC45268</strain>
    </source>
</reference>
<dbReference type="RefSeq" id="WP_407329574.1">
    <property type="nucleotide sequence ID" value="NZ_CP136865.1"/>
</dbReference>
<name>A0ABZ0IGJ5_9GAMM</name>
<feature type="chain" id="PRO_5046527506" evidence="1">
    <location>
        <begin position="26"/>
        <end position="496"/>
    </location>
</feature>
<keyword evidence="3" id="KW-1185">Reference proteome</keyword>
<organism evidence="2 3">
    <name type="scientific">Congregibacter brevis</name>
    <dbReference type="NCBI Taxonomy" id="3081201"/>
    <lineage>
        <taxon>Bacteria</taxon>
        <taxon>Pseudomonadati</taxon>
        <taxon>Pseudomonadota</taxon>
        <taxon>Gammaproteobacteria</taxon>
        <taxon>Cellvibrionales</taxon>
        <taxon>Halieaceae</taxon>
        <taxon>Congregibacter</taxon>
    </lineage>
</organism>
<dbReference type="InterPro" id="IPR017467">
    <property type="entry name" value="CHP03016_PEP-CTERM"/>
</dbReference>
<proteinExistence type="predicted"/>
<keyword evidence="1" id="KW-0732">Signal</keyword>
<dbReference type="SUPFAM" id="SSF56935">
    <property type="entry name" value="Porins"/>
    <property type="match status" value="1"/>
</dbReference>
<dbReference type="NCBIfam" id="TIGR03016">
    <property type="entry name" value="pepcterm_hypo_1"/>
    <property type="match status" value="1"/>
</dbReference>
<accession>A0ABZ0IGJ5</accession>
<gene>
    <name evidence="2" type="ORF">R0137_06820</name>
</gene>
<sequence length="496" mass="54341">MRCRGFVCSATVGLLAVLASHNLNAAEWTTGAGLSVGTYASSNICRAPDDEESKVVGTITPSVDLSGEGSRATVDLSAAVEYNTLGDSSIDCPQVGGGANVANREAWVPRIRFLSELDAVENLLVLTANASANQNAINPFVAGGDDNINATGNTNINYRWGLGARVDRQFNETLAVLASYNYNEQFNSANQVLSDSQEDRVDLDVGMIPEASRFSVGLRGQYSEVYFEPTTVQPEFTNRLSRLEVRSAFRVSDSWALTAYAGEEDNVFLSSSEDIDGSYWDVGVRWAPNARVEFNAGYGERFFGETPRFDVTYRHKRSEFTASYSRDLQFPRNIRVDDDAGLGTAFDLPGDPIVTQGNPTFVGQTPVLNERFALNYRFSARRTTFGLLISDSQQTRAEDGREGSFQSAIASFTRSLGVSLGADLRLIWRSNENGSTGGGVFVAQDLESWGVSTGLQKRLAKDTSLSLRYVYTDQTSSTDFNNFEEHRIDLSLGFRF</sequence>
<dbReference type="EMBL" id="CP136865">
    <property type="protein sequence ID" value="WOJ98275.1"/>
    <property type="molecule type" value="Genomic_DNA"/>
</dbReference>
<evidence type="ECO:0000313" key="3">
    <source>
        <dbReference type="Proteomes" id="UP001626549"/>
    </source>
</evidence>
<protein>
    <submittedName>
        <fullName evidence="2">TIGR03016 family PEP-CTERM system-associated outer membrane protein</fullName>
    </submittedName>
</protein>